<comment type="caution">
    <text evidence="1">The sequence shown here is derived from an EMBL/GenBank/DDBJ whole genome shotgun (WGS) entry which is preliminary data.</text>
</comment>
<evidence type="ECO:0000313" key="2">
    <source>
        <dbReference type="Proteomes" id="UP000314294"/>
    </source>
</evidence>
<dbReference type="AlphaFoldDB" id="A0A4Z2ERS3"/>
<sequence length="169" mass="18772">MKEEKCGWQDRRMSTVMLEPSEALKRGNCERISFHTPDRDEEVSAARAVKDLAALIRQADAVVQRVHSIVVVLPDDDGLGSGEAELATNHVGLRQVPAVVTHRPPCPVVVDLHAAVCSAAAEQPRVPVLRPTFRFPLKQKVRLMVAQQFFGKLPRPNLFEDDATFELNT</sequence>
<evidence type="ECO:0000313" key="1">
    <source>
        <dbReference type="EMBL" id="TNN31545.1"/>
    </source>
</evidence>
<proteinExistence type="predicted"/>
<organism evidence="1 2">
    <name type="scientific">Liparis tanakae</name>
    <name type="common">Tanaka's snailfish</name>
    <dbReference type="NCBI Taxonomy" id="230148"/>
    <lineage>
        <taxon>Eukaryota</taxon>
        <taxon>Metazoa</taxon>
        <taxon>Chordata</taxon>
        <taxon>Craniata</taxon>
        <taxon>Vertebrata</taxon>
        <taxon>Euteleostomi</taxon>
        <taxon>Actinopterygii</taxon>
        <taxon>Neopterygii</taxon>
        <taxon>Teleostei</taxon>
        <taxon>Neoteleostei</taxon>
        <taxon>Acanthomorphata</taxon>
        <taxon>Eupercaria</taxon>
        <taxon>Perciformes</taxon>
        <taxon>Cottioidei</taxon>
        <taxon>Cottales</taxon>
        <taxon>Liparidae</taxon>
        <taxon>Liparis</taxon>
    </lineage>
</organism>
<dbReference type="EMBL" id="SRLO01003372">
    <property type="protein sequence ID" value="TNN31545.1"/>
    <property type="molecule type" value="Genomic_DNA"/>
</dbReference>
<dbReference type="Proteomes" id="UP000314294">
    <property type="component" value="Unassembled WGS sequence"/>
</dbReference>
<keyword evidence="2" id="KW-1185">Reference proteome</keyword>
<protein>
    <submittedName>
        <fullName evidence="1">Uncharacterized protein</fullName>
    </submittedName>
</protein>
<gene>
    <name evidence="1" type="ORF">EYF80_058303</name>
</gene>
<accession>A0A4Z2ERS3</accession>
<reference evidence="1 2" key="1">
    <citation type="submission" date="2019-03" db="EMBL/GenBank/DDBJ databases">
        <title>First draft genome of Liparis tanakae, snailfish: a comprehensive survey of snailfish specific genes.</title>
        <authorList>
            <person name="Kim W."/>
            <person name="Song I."/>
            <person name="Jeong J.-H."/>
            <person name="Kim D."/>
            <person name="Kim S."/>
            <person name="Ryu S."/>
            <person name="Song J.Y."/>
            <person name="Lee S.K."/>
        </authorList>
    </citation>
    <scope>NUCLEOTIDE SEQUENCE [LARGE SCALE GENOMIC DNA]</scope>
    <source>
        <tissue evidence="1">Muscle</tissue>
    </source>
</reference>
<name>A0A4Z2ERS3_9TELE</name>